<dbReference type="InterPro" id="IPR051120">
    <property type="entry name" value="ABC_AA/LPS_Transport"/>
</dbReference>
<organism evidence="9 10">
    <name type="scientific">Halostagnicola kamekurae</name>
    <dbReference type="NCBI Taxonomy" id="619731"/>
    <lineage>
        <taxon>Archaea</taxon>
        <taxon>Methanobacteriati</taxon>
        <taxon>Methanobacteriota</taxon>
        <taxon>Stenosarchaea group</taxon>
        <taxon>Halobacteria</taxon>
        <taxon>Halobacteriales</taxon>
        <taxon>Natrialbaceae</taxon>
        <taxon>Halostagnicola</taxon>
    </lineage>
</organism>
<dbReference type="Pfam" id="PF00005">
    <property type="entry name" value="ABC_tran"/>
    <property type="match status" value="1"/>
</dbReference>
<evidence type="ECO:0000256" key="4">
    <source>
        <dbReference type="ARBA" id="ARBA00022840"/>
    </source>
</evidence>
<proteinExistence type="inferred from homology"/>
<evidence type="ECO:0000256" key="6">
    <source>
        <dbReference type="ARBA" id="ARBA00056071"/>
    </source>
</evidence>
<evidence type="ECO:0000256" key="1">
    <source>
        <dbReference type="ARBA" id="ARBA00005417"/>
    </source>
</evidence>
<dbReference type="OrthoDB" id="44250at2157"/>
<dbReference type="GO" id="GO:0006865">
    <property type="term" value="P:amino acid transport"/>
    <property type="evidence" value="ECO:0007669"/>
    <property type="project" value="UniProtKB-KW"/>
</dbReference>
<dbReference type="InterPro" id="IPR003593">
    <property type="entry name" value="AAA+_ATPase"/>
</dbReference>
<dbReference type="FunFam" id="3.40.50.300:FF:000421">
    <property type="entry name" value="Branched-chain amino acid ABC transporter ATP-binding protein"/>
    <property type="match status" value="1"/>
</dbReference>
<dbReference type="Proteomes" id="UP000199199">
    <property type="component" value="Unassembled WGS sequence"/>
</dbReference>
<reference evidence="10" key="1">
    <citation type="submission" date="2016-10" db="EMBL/GenBank/DDBJ databases">
        <authorList>
            <person name="Varghese N."/>
            <person name="Submissions S."/>
        </authorList>
    </citation>
    <scope>NUCLEOTIDE SEQUENCE [LARGE SCALE GENOMIC DNA]</scope>
    <source>
        <strain evidence="10">DSM 22427</strain>
    </source>
</reference>
<accession>A0A1I6TNI4</accession>
<comment type="similarity">
    <text evidence="1">Belongs to the ABC transporter superfamily.</text>
</comment>
<dbReference type="AlphaFoldDB" id="A0A1I6TNI4"/>
<comment type="function">
    <text evidence="6">Probable component of a branched-chain amino-acid transport system.</text>
</comment>
<evidence type="ECO:0000313" key="9">
    <source>
        <dbReference type="EMBL" id="SFS90792.1"/>
    </source>
</evidence>
<dbReference type="InterPro" id="IPR032823">
    <property type="entry name" value="BCA_ABC_TP_C"/>
</dbReference>
<dbReference type="GO" id="GO:0005886">
    <property type="term" value="C:plasma membrane"/>
    <property type="evidence" value="ECO:0007669"/>
    <property type="project" value="TreeGrafter"/>
</dbReference>
<evidence type="ECO:0000256" key="2">
    <source>
        <dbReference type="ARBA" id="ARBA00022448"/>
    </source>
</evidence>
<dbReference type="PANTHER" id="PTHR45772:SF3">
    <property type="entry name" value="ABC TRANSPORTER ATP-BINDING PROTEIN"/>
    <property type="match status" value="1"/>
</dbReference>
<keyword evidence="4 9" id="KW-0067">ATP-binding</keyword>
<keyword evidence="5" id="KW-0029">Amino-acid transport</keyword>
<evidence type="ECO:0000256" key="3">
    <source>
        <dbReference type="ARBA" id="ARBA00022741"/>
    </source>
</evidence>
<dbReference type="CDD" id="cd03219">
    <property type="entry name" value="ABC_Mj1267_LivG_branched"/>
    <property type="match status" value="1"/>
</dbReference>
<dbReference type="Gene3D" id="3.40.50.300">
    <property type="entry name" value="P-loop containing nucleotide triphosphate hydrolases"/>
    <property type="match status" value="1"/>
</dbReference>
<dbReference type="InterPro" id="IPR003439">
    <property type="entry name" value="ABC_transporter-like_ATP-bd"/>
</dbReference>
<dbReference type="RefSeq" id="WP_092906032.1">
    <property type="nucleotide sequence ID" value="NZ_FOZS01000003.1"/>
</dbReference>
<name>A0A1I6TNI4_9EURY</name>
<dbReference type="EMBL" id="FOZS01000003">
    <property type="protein sequence ID" value="SFS90792.1"/>
    <property type="molecule type" value="Genomic_DNA"/>
</dbReference>
<dbReference type="SUPFAM" id="SSF52540">
    <property type="entry name" value="P-loop containing nucleoside triphosphate hydrolases"/>
    <property type="match status" value="1"/>
</dbReference>
<keyword evidence="10" id="KW-1185">Reference proteome</keyword>
<feature type="domain" description="ABC transporter" evidence="8">
    <location>
        <begin position="19"/>
        <end position="262"/>
    </location>
</feature>
<dbReference type="PANTHER" id="PTHR45772">
    <property type="entry name" value="CONSERVED COMPONENT OF ABC TRANSPORTER FOR NATURAL AMINO ACIDS-RELATED"/>
    <property type="match status" value="1"/>
</dbReference>
<keyword evidence="2" id="KW-0813">Transport</keyword>
<dbReference type="GO" id="GO:0016887">
    <property type="term" value="F:ATP hydrolysis activity"/>
    <property type="evidence" value="ECO:0007669"/>
    <property type="project" value="InterPro"/>
</dbReference>
<keyword evidence="3" id="KW-0547">Nucleotide-binding</keyword>
<sequence length="266" mass="28726">MTTSTTDAHSNTTADGIVLETEDLTKTFGTLTAVEDVSLRVESGTITSIIGPNGAGKTTLFNLFTGKHAPTDGEIWFRGSPIGGREPHDIVSSGVVRSFQITNFFDELTALENVRLATQARHTGFRPGDFVRHHGAIGGPIEEANEILERVHLSAVADRPAANLSYGQRRHLEIAISLAADPELLLMDEPTAGMSPEETRETVELIREIADDVTLILIEHDMDIVMDISDRIAVMNKGSLLARGTPAEIKRDDRVQEAYLGGGGGE</sequence>
<dbReference type="GO" id="GO:0005524">
    <property type="term" value="F:ATP binding"/>
    <property type="evidence" value="ECO:0007669"/>
    <property type="project" value="UniProtKB-KW"/>
</dbReference>
<protein>
    <recommendedName>
        <fullName evidence="7">Probable branched-chain amino acid transport ATP-binding protein LivG</fullName>
    </recommendedName>
</protein>
<gene>
    <name evidence="9" type="ORF">SAMN04488556_3265</name>
</gene>
<dbReference type="SMART" id="SM00382">
    <property type="entry name" value="AAA"/>
    <property type="match status" value="1"/>
</dbReference>
<evidence type="ECO:0000313" key="10">
    <source>
        <dbReference type="Proteomes" id="UP000199199"/>
    </source>
</evidence>
<evidence type="ECO:0000259" key="8">
    <source>
        <dbReference type="PROSITE" id="PS50893"/>
    </source>
</evidence>
<dbReference type="Pfam" id="PF12399">
    <property type="entry name" value="BCA_ABC_TP_C"/>
    <property type="match status" value="1"/>
</dbReference>
<dbReference type="PROSITE" id="PS50893">
    <property type="entry name" value="ABC_TRANSPORTER_2"/>
    <property type="match status" value="1"/>
</dbReference>
<evidence type="ECO:0000256" key="7">
    <source>
        <dbReference type="ARBA" id="ARBA00072811"/>
    </source>
</evidence>
<dbReference type="InterPro" id="IPR027417">
    <property type="entry name" value="P-loop_NTPase"/>
</dbReference>
<evidence type="ECO:0000256" key="5">
    <source>
        <dbReference type="ARBA" id="ARBA00022970"/>
    </source>
</evidence>